<accession>A0AA36AFI9</accession>
<dbReference type="EMBL" id="OX597814">
    <property type="protein sequence ID" value="CAI9715200.1"/>
    <property type="molecule type" value="Genomic_DNA"/>
</dbReference>
<reference evidence="1" key="1">
    <citation type="submission" date="2023-08" db="EMBL/GenBank/DDBJ databases">
        <authorList>
            <person name="Alioto T."/>
            <person name="Alioto T."/>
            <person name="Gomez Garrido J."/>
        </authorList>
    </citation>
    <scope>NUCLEOTIDE SEQUENCE</scope>
</reference>
<organism evidence="1 2">
    <name type="scientific">Octopus vulgaris</name>
    <name type="common">Common octopus</name>
    <dbReference type="NCBI Taxonomy" id="6645"/>
    <lineage>
        <taxon>Eukaryota</taxon>
        <taxon>Metazoa</taxon>
        <taxon>Spiralia</taxon>
        <taxon>Lophotrochozoa</taxon>
        <taxon>Mollusca</taxon>
        <taxon>Cephalopoda</taxon>
        <taxon>Coleoidea</taxon>
        <taxon>Octopodiformes</taxon>
        <taxon>Octopoda</taxon>
        <taxon>Incirrata</taxon>
        <taxon>Octopodidae</taxon>
        <taxon>Octopus</taxon>
    </lineage>
</organism>
<sequence>METQRYDETTKELVSGRSNVSQVKRLLNAEHNVEKPSSSSGSEEPKCFDYSIRMIFSNSLAGEVNDIHAQCKHLLVDICRKNIRFTS</sequence>
<evidence type="ECO:0000313" key="2">
    <source>
        <dbReference type="Proteomes" id="UP001162480"/>
    </source>
</evidence>
<dbReference type="AlphaFoldDB" id="A0AA36AFI9"/>
<proteinExistence type="predicted"/>
<evidence type="ECO:0000313" key="1">
    <source>
        <dbReference type="EMBL" id="CAI9715200.1"/>
    </source>
</evidence>
<keyword evidence="2" id="KW-1185">Reference proteome</keyword>
<name>A0AA36AFI9_OCTVU</name>
<protein>
    <submittedName>
        <fullName evidence="1">Uncharacterized protein</fullName>
    </submittedName>
</protein>
<gene>
    <name evidence="1" type="ORF">OCTVUL_1B022423</name>
</gene>
<dbReference type="Proteomes" id="UP001162480">
    <property type="component" value="Chromosome 1"/>
</dbReference>